<organism evidence="2">
    <name type="scientific">Leptospira borgpetersenii serovar Ballum</name>
    <dbReference type="NCBI Taxonomy" id="280505"/>
    <lineage>
        <taxon>Bacteria</taxon>
        <taxon>Pseudomonadati</taxon>
        <taxon>Spirochaetota</taxon>
        <taxon>Spirochaetia</taxon>
        <taxon>Leptospirales</taxon>
        <taxon>Leptospiraceae</taxon>
        <taxon>Leptospira</taxon>
    </lineage>
</organism>
<dbReference type="PATRIC" id="fig|280505.15.peg.3755"/>
<reference evidence="2 3" key="1">
    <citation type="journal article" date="2015" name="PLoS Negl. Trop. Dis.">
        <title>Distribution of Plasmids in Distinct Leptospira Pathogenic Species.</title>
        <authorList>
            <person name="Wang Y."/>
            <person name="Zhuang X."/>
            <person name="Zhong Y."/>
            <person name="Zhang C."/>
            <person name="Zhang Y."/>
            <person name="Zeng L."/>
            <person name="Zhu Y."/>
            <person name="He P."/>
            <person name="Dong K."/>
            <person name="Pal U."/>
            <person name="Guo X."/>
            <person name="Qin J."/>
        </authorList>
    </citation>
    <scope>NUCLEOTIDE SEQUENCE [LARGE SCALE GENOMIC DNA]</scope>
    <source>
        <strain evidence="2 3">56604</strain>
    </source>
</reference>
<accession>A0A0E3B4W3</accession>
<evidence type="ECO:0000313" key="2">
    <source>
        <dbReference type="EMBL" id="ALO28014.1"/>
    </source>
</evidence>
<dbReference type="SMART" id="SM00287">
    <property type="entry name" value="SH3b"/>
    <property type="match status" value="1"/>
</dbReference>
<dbReference type="Pfam" id="PF08239">
    <property type="entry name" value="SH3_3"/>
    <property type="match status" value="1"/>
</dbReference>
<sequence length="366" mass="42411">MEKIRTLIQMRNSGPIWFVFILLGFNFGLLQAKEKQYTRYVLTLEGKLNVREKPIDGKVIFQLERGESVTVKENSQSIEWQEVIARSGSKGFVSSEFLSKMKPEDLENAKLFGSLSFDTEGSRFRSLAIRIQGQWFSANDHLVEAYFLEKKMLQEKEKAFAYERTDIAGEFSPETKEVTGCQEVGVVKGSLTAFKKINTLRNSVFAIFGSKIGDKVRSDLYNPSEKISRLLDISTKSIFKKKHLRQPELEFLKRGDFYTIKTPAKDYLFIRYAIKVESKEKSYYVAIYEFNNEELGKRIFEKFDVLMSEQAIYRGQYYFLDAFDLYENGVPILIFHHNGYDGYINEFARIKNNHLESMFLTGGDAC</sequence>
<dbReference type="Gene3D" id="2.30.30.40">
    <property type="entry name" value="SH3 Domains"/>
    <property type="match status" value="1"/>
</dbReference>
<dbReference type="RefSeq" id="WP_002739900.1">
    <property type="nucleotide sequence ID" value="NZ_CP012029.1"/>
</dbReference>
<proteinExistence type="predicted"/>
<gene>
    <name evidence="2" type="ORF">LBBP_03853</name>
</gene>
<dbReference type="InterPro" id="IPR003646">
    <property type="entry name" value="SH3-like_bac-type"/>
</dbReference>
<dbReference type="Proteomes" id="UP000058857">
    <property type="component" value="Chromosome 1"/>
</dbReference>
<evidence type="ECO:0000313" key="3">
    <source>
        <dbReference type="Proteomes" id="UP000058857"/>
    </source>
</evidence>
<dbReference type="AlphaFoldDB" id="A0A0E3B4W3"/>
<protein>
    <submittedName>
        <fullName evidence="2">SH3 domain protein</fullName>
    </submittedName>
</protein>
<name>A0A0E3B4W3_LEPBO</name>
<evidence type="ECO:0000259" key="1">
    <source>
        <dbReference type="SMART" id="SM00287"/>
    </source>
</evidence>
<feature type="domain" description="SH3b" evidence="1">
    <location>
        <begin position="37"/>
        <end position="102"/>
    </location>
</feature>
<dbReference type="EMBL" id="CP012029">
    <property type="protein sequence ID" value="ALO28014.1"/>
    <property type="molecule type" value="Genomic_DNA"/>
</dbReference>